<dbReference type="GO" id="GO:0004616">
    <property type="term" value="F:phosphogluconate dehydrogenase (decarboxylating) activity"/>
    <property type="evidence" value="ECO:0007669"/>
    <property type="project" value="UniProtKB-EC"/>
</dbReference>
<feature type="binding site" evidence="14">
    <location>
        <begin position="33"/>
        <end position="35"/>
    </location>
    <ligand>
        <name>NADP(+)</name>
        <dbReference type="ChEBI" id="CHEBI:58349"/>
    </ligand>
</feature>
<feature type="binding site" description="in other chain" evidence="13">
    <location>
        <begin position="128"/>
        <end position="130"/>
    </location>
    <ligand>
        <name>substrate</name>
        <note>ligand shared between dimeric partners</note>
    </ligand>
</feature>
<dbReference type="PRINTS" id="PR00076">
    <property type="entry name" value="6PGDHDRGNASE"/>
</dbReference>
<protein>
    <recommendedName>
        <fullName evidence="6 11">6-phosphogluconate dehydrogenase, decarboxylating</fullName>
        <ecNumber evidence="5 11">1.1.1.44</ecNumber>
    </recommendedName>
</protein>
<dbReference type="GO" id="GO:0006098">
    <property type="term" value="P:pentose-phosphate shunt"/>
    <property type="evidence" value="ECO:0007669"/>
    <property type="project" value="UniProtKB-KW"/>
</dbReference>
<evidence type="ECO:0000256" key="8">
    <source>
        <dbReference type="ARBA" id="ARBA00023064"/>
    </source>
</evidence>
<dbReference type="SUPFAM" id="SSF48179">
    <property type="entry name" value="6-phosphogluconate dehydrogenase C-terminal domain-like"/>
    <property type="match status" value="1"/>
</dbReference>
<feature type="binding site" description="in other chain" evidence="13">
    <location>
        <position position="259"/>
    </location>
    <ligand>
        <name>substrate</name>
        <note>ligand shared between dimeric partners</note>
    </ligand>
</feature>
<evidence type="ECO:0000256" key="10">
    <source>
        <dbReference type="ARBA" id="ARBA00048640"/>
    </source>
</evidence>
<keyword evidence="18" id="KW-1185">Reference proteome</keyword>
<evidence type="ECO:0000256" key="1">
    <source>
        <dbReference type="ARBA" id="ARBA00002526"/>
    </source>
</evidence>
<dbReference type="InterPro" id="IPR036291">
    <property type="entry name" value="NAD(P)-bd_dom_sf"/>
</dbReference>
<dbReference type="Gene3D" id="1.10.1040.10">
    <property type="entry name" value="N-(1-d-carboxylethyl)-l-norvaline Dehydrogenase, domain 2"/>
    <property type="match status" value="1"/>
</dbReference>
<dbReference type="KEGG" id="lamb:KBB96_14725"/>
<keyword evidence="7 11" id="KW-0560">Oxidoreductase</keyword>
<dbReference type="NCBIfam" id="NF006765">
    <property type="entry name" value="PRK09287.1"/>
    <property type="match status" value="1"/>
</dbReference>
<accession>A0A975IYD3</accession>
<dbReference type="EMBL" id="CP073100">
    <property type="protein sequence ID" value="QUE50117.1"/>
    <property type="molecule type" value="Genomic_DNA"/>
</dbReference>
<feature type="binding site" description="in other chain" evidence="13">
    <location>
        <position position="102"/>
    </location>
    <ligand>
        <name>substrate</name>
        <note>ligand shared between dimeric partners</note>
    </ligand>
</feature>
<organism evidence="17 18">
    <name type="scientific">Luteolibacter ambystomatis</name>
    <dbReference type="NCBI Taxonomy" id="2824561"/>
    <lineage>
        <taxon>Bacteria</taxon>
        <taxon>Pseudomonadati</taxon>
        <taxon>Verrucomicrobiota</taxon>
        <taxon>Verrucomicrobiia</taxon>
        <taxon>Verrucomicrobiales</taxon>
        <taxon>Verrucomicrobiaceae</taxon>
        <taxon>Luteolibacter</taxon>
    </lineage>
</organism>
<evidence type="ECO:0000313" key="18">
    <source>
        <dbReference type="Proteomes" id="UP000676169"/>
    </source>
</evidence>
<feature type="binding site" evidence="13">
    <location>
        <position position="450"/>
    </location>
    <ligand>
        <name>substrate</name>
        <note>ligand shared between dimeric partners</note>
    </ligand>
</feature>
<sequence>MSNSDFGLIGLAVMGQNLVLNVESRGFQVSVYNRTTSVTDEFVAAHPDKKLVGSKSLEEFVQSLASPRKIMIMVKAGGPVDAVIEQLIPLLDKGDIIIDGGNSLYTDTERRDKWLGDLGFRFIGAGVSGGEEGARKGPSIMPGGPASTWDVMKPIFESIAAKVDGEPCVIHIGPGGAGHYVKMIHNGIEYGDMQLICEAYNIFKAAGFTPAELATVFTDWNEGDLESYLIQITSKIFEQVDPETGKPLVDLILDTAGQKGTGKWTIMNAVENAVVISTINAAVEARILSSMKDARVAASSKLHGPKAEISAEKAELVKKVHDALFASKIISYAQGLDLIAAMGKEKNWGLDLGKIAAIWRGGCIIRARFLNHITDSYRSNPELSNLMLAPYFTDLLNEFQQNWREVIATATLAGIPVPAFSASLGYYDSYRSAVLPANLLQAQRDFFGAHTYERTDKPRGEFFHTEWPEVIG</sequence>
<dbReference type="GO" id="GO:0019521">
    <property type="term" value="P:D-gluconate metabolic process"/>
    <property type="evidence" value="ECO:0007669"/>
    <property type="project" value="UniProtKB-KW"/>
</dbReference>
<reference evidence="17" key="1">
    <citation type="submission" date="2021-04" db="EMBL/GenBank/DDBJ databases">
        <title>Luteolibacter sp. 32A isolated from the skin of an Anderson's salamander (Ambystoma andersonii).</title>
        <authorList>
            <person name="Spergser J."/>
            <person name="Busse H.-J."/>
        </authorList>
    </citation>
    <scope>NUCLEOTIDE SEQUENCE</scope>
    <source>
        <strain evidence="17">32A</strain>
    </source>
</reference>
<evidence type="ECO:0000313" key="17">
    <source>
        <dbReference type="EMBL" id="QUE50117.1"/>
    </source>
</evidence>
<evidence type="ECO:0000256" key="15">
    <source>
        <dbReference type="RuleBase" id="RU000485"/>
    </source>
</evidence>
<dbReference type="PROSITE" id="PS00461">
    <property type="entry name" value="6PGD"/>
    <property type="match status" value="1"/>
</dbReference>
<evidence type="ECO:0000256" key="11">
    <source>
        <dbReference type="PIRNR" id="PIRNR000109"/>
    </source>
</evidence>
<feature type="binding site" description="in other chain" evidence="13">
    <location>
        <position position="286"/>
    </location>
    <ligand>
        <name>substrate</name>
        <note>ligand shared between dimeric partners</note>
    </ligand>
</feature>
<keyword evidence="8 15" id="KW-0311">Gluconate utilization</keyword>
<gene>
    <name evidence="17" type="primary">gnd</name>
    <name evidence="17" type="ORF">KBB96_14725</name>
</gene>
<evidence type="ECO:0000256" key="5">
    <source>
        <dbReference type="ARBA" id="ARBA00013011"/>
    </source>
</evidence>
<dbReference type="SMART" id="SM01350">
    <property type="entry name" value="6PGD"/>
    <property type="match status" value="1"/>
</dbReference>
<evidence type="ECO:0000256" key="12">
    <source>
        <dbReference type="PIRSR" id="PIRSR000109-1"/>
    </source>
</evidence>
<dbReference type="NCBIfam" id="TIGR00873">
    <property type="entry name" value="gnd"/>
    <property type="match status" value="1"/>
</dbReference>
<comment type="catalytic activity">
    <reaction evidence="10 11 15">
        <text>6-phospho-D-gluconate + NADP(+) = D-ribulose 5-phosphate + CO2 + NADPH</text>
        <dbReference type="Rhea" id="RHEA:10116"/>
        <dbReference type="ChEBI" id="CHEBI:16526"/>
        <dbReference type="ChEBI" id="CHEBI:57783"/>
        <dbReference type="ChEBI" id="CHEBI:58121"/>
        <dbReference type="ChEBI" id="CHEBI:58349"/>
        <dbReference type="ChEBI" id="CHEBI:58759"/>
        <dbReference type="EC" id="1.1.1.44"/>
    </reaction>
</comment>
<comment type="pathway">
    <text evidence="2 11 15">Carbohydrate degradation; pentose phosphate pathway; D-ribulose 5-phosphate from D-glucose 6-phosphate (oxidative stage): step 3/3.</text>
</comment>
<feature type="binding site" evidence="14">
    <location>
        <position position="102"/>
    </location>
    <ligand>
        <name>NADP(+)</name>
        <dbReference type="ChEBI" id="CHEBI:58349"/>
    </ligand>
</feature>
<dbReference type="InterPro" id="IPR006113">
    <property type="entry name" value="6PGDH_Gnd/GntZ"/>
</dbReference>
<dbReference type="InterPro" id="IPR006183">
    <property type="entry name" value="Pgluconate_DH"/>
</dbReference>
<dbReference type="Gene3D" id="1.20.5.320">
    <property type="entry name" value="6-Phosphogluconate Dehydrogenase, domain 3"/>
    <property type="match status" value="1"/>
</dbReference>
<evidence type="ECO:0000256" key="2">
    <source>
        <dbReference type="ARBA" id="ARBA00004874"/>
    </source>
</evidence>
<keyword evidence="11 15" id="KW-0521">NADP</keyword>
<evidence type="ECO:0000256" key="6">
    <source>
        <dbReference type="ARBA" id="ARBA00018193"/>
    </source>
</evidence>
<dbReference type="FunFam" id="1.10.1040.10:FF:000002">
    <property type="entry name" value="6-phosphogluconate dehydrogenase, decarboxylating"/>
    <property type="match status" value="1"/>
</dbReference>
<feature type="active site" description="Proton donor" evidence="12">
    <location>
        <position position="189"/>
    </location>
</feature>
<comment type="similarity">
    <text evidence="3 11 15">Belongs to the 6-phosphogluconate dehydrogenase family.</text>
</comment>
<dbReference type="Pfam" id="PF03446">
    <property type="entry name" value="NAD_binding_2"/>
    <property type="match status" value="1"/>
</dbReference>
<dbReference type="PANTHER" id="PTHR11811">
    <property type="entry name" value="6-PHOSPHOGLUCONATE DEHYDROGENASE"/>
    <property type="match status" value="1"/>
</dbReference>
<comment type="subunit">
    <text evidence="4 11">Homodimer.</text>
</comment>
<feature type="binding site" description="in other chain" evidence="13">
    <location>
        <begin position="185"/>
        <end position="186"/>
    </location>
    <ligand>
        <name>substrate</name>
        <note>ligand shared between dimeric partners</note>
    </ligand>
</feature>
<dbReference type="RefSeq" id="WP_211630206.1">
    <property type="nucleotide sequence ID" value="NZ_CP073100.1"/>
</dbReference>
<dbReference type="InterPro" id="IPR008927">
    <property type="entry name" value="6-PGluconate_DH-like_C_sf"/>
</dbReference>
<name>A0A975IYD3_9BACT</name>
<comment type="function">
    <text evidence="1 11">Catalyzes the oxidative decarboxylation of 6-phosphogluconate to ribulose 5-phosphate and CO(2), with concomitant reduction of NADP to NADPH.</text>
</comment>
<dbReference type="AlphaFoldDB" id="A0A975IYD3"/>
<feature type="binding site" evidence="13">
    <location>
        <position position="444"/>
    </location>
    <ligand>
        <name>substrate</name>
        <note>ligand shared between dimeric partners</note>
    </ligand>
</feature>
<dbReference type="GO" id="GO:0050661">
    <property type="term" value="F:NADP binding"/>
    <property type="evidence" value="ECO:0007669"/>
    <property type="project" value="InterPro"/>
</dbReference>
<evidence type="ECO:0000256" key="4">
    <source>
        <dbReference type="ARBA" id="ARBA00011738"/>
    </source>
</evidence>
<feature type="binding site" evidence="14">
    <location>
        <begin position="10"/>
        <end position="15"/>
    </location>
    <ligand>
        <name>NADP(+)</name>
        <dbReference type="ChEBI" id="CHEBI:58349"/>
    </ligand>
</feature>
<proteinExistence type="inferred from homology"/>
<feature type="binding site" evidence="14">
    <location>
        <begin position="74"/>
        <end position="76"/>
    </location>
    <ligand>
        <name>NADP(+)</name>
        <dbReference type="ChEBI" id="CHEBI:58349"/>
    </ligand>
</feature>
<dbReference type="EC" id="1.1.1.44" evidence="5 11"/>
<dbReference type="InterPro" id="IPR006114">
    <property type="entry name" value="6PGDH_C"/>
</dbReference>
<dbReference type="Gene3D" id="3.40.50.720">
    <property type="entry name" value="NAD(P)-binding Rossmann-like Domain"/>
    <property type="match status" value="1"/>
</dbReference>
<dbReference type="Proteomes" id="UP000676169">
    <property type="component" value="Chromosome"/>
</dbReference>
<evidence type="ECO:0000259" key="16">
    <source>
        <dbReference type="SMART" id="SM01350"/>
    </source>
</evidence>
<evidence type="ECO:0000256" key="13">
    <source>
        <dbReference type="PIRSR" id="PIRSR000109-2"/>
    </source>
</evidence>
<feature type="active site" description="Proton acceptor" evidence="12">
    <location>
        <position position="182"/>
    </location>
</feature>
<dbReference type="PIRSF" id="PIRSF000109">
    <property type="entry name" value="6PGD"/>
    <property type="match status" value="1"/>
</dbReference>
<evidence type="ECO:0000256" key="14">
    <source>
        <dbReference type="PIRSR" id="PIRSR000109-3"/>
    </source>
</evidence>
<evidence type="ECO:0000256" key="3">
    <source>
        <dbReference type="ARBA" id="ARBA00008419"/>
    </source>
</evidence>
<dbReference type="InterPro" id="IPR013328">
    <property type="entry name" value="6PGD_dom2"/>
</dbReference>
<keyword evidence="9 11" id="KW-0570">Pentose shunt</keyword>
<dbReference type="FunFam" id="1.20.5.320:FF:000001">
    <property type="entry name" value="6-phosphogluconate dehydrogenase, decarboxylating"/>
    <property type="match status" value="1"/>
</dbReference>
<feature type="binding site" description="in other chain" evidence="13">
    <location>
        <position position="190"/>
    </location>
    <ligand>
        <name>substrate</name>
        <note>ligand shared between dimeric partners</note>
    </ligand>
</feature>
<feature type="domain" description="6-phosphogluconate dehydrogenase C-terminal" evidence="16">
    <location>
        <begin position="178"/>
        <end position="468"/>
    </location>
</feature>
<dbReference type="FunFam" id="3.40.50.720:FF:000007">
    <property type="entry name" value="6-phosphogluconate dehydrogenase, decarboxylating"/>
    <property type="match status" value="1"/>
</dbReference>
<dbReference type="SUPFAM" id="SSF51735">
    <property type="entry name" value="NAD(P)-binding Rossmann-fold domains"/>
    <property type="match status" value="1"/>
</dbReference>
<evidence type="ECO:0000256" key="9">
    <source>
        <dbReference type="ARBA" id="ARBA00023126"/>
    </source>
</evidence>
<dbReference type="InterPro" id="IPR006115">
    <property type="entry name" value="6PGDH_NADP-bd"/>
</dbReference>
<dbReference type="Pfam" id="PF00393">
    <property type="entry name" value="6PGD"/>
    <property type="match status" value="1"/>
</dbReference>
<dbReference type="InterPro" id="IPR006184">
    <property type="entry name" value="6PGdom_BS"/>
</dbReference>
<evidence type="ECO:0000256" key="7">
    <source>
        <dbReference type="ARBA" id="ARBA00023002"/>
    </source>
</evidence>